<dbReference type="RefSeq" id="WP_273250076.1">
    <property type="nucleotide sequence ID" value="NZ_VENJ01000017.1"/>
</dbReference>
<evidence type="ECO:0000256" key="1">
    <source>
        <dbReference type="SAM" id="Coils"/>
    </source>
</evidence>
<protein>
    <submittedName>
        <fullName evidence="4">OmpH family outer membrane protein</fullName>
    </submittedName>
</protein>
<organism evidence="4 5">
    <name type="scientific">Sediminimonas qiaohouensis</name>
    <dbReference type="NCBI Taxonomy" id="552061"/>
    <lineage>
        <taxon>Bacteria</taxon>
        <taxon>Pseudomonadati</taxon>
        <taxon>Pseudomonadota</taxon>
        <taxon>Alphaproteobacteria</taxon>
        <taxon>Rhodobacterales</taxon>
        <taxon>Roseobacteraceae</taxon>
        <taxon>Sediminimonas</taxon>
    </lineage>
</organism>
<feature type="coiled-coil region" evidence="1">
    <location>
        <begin position="54"/>
        <end position="81"/>
    </location>
</feature>
<dbReference type="GO" id="GO:0051082">
    <property type="term" value="F:unfolded protein binding"/>
    <property type="evidence" value="ECO:0007669"/>
    <property type="project" value="InterPro"/>
</dbReference>
<comment type="caution">
    <text evidence="4">The sequence shown here is derived from an EMBL/GenBank/DDBJ whole genome shotgun (WGS) entry which is preliminary data.</text>
</comment>
<evidence type="ECO:0000313" key="4">
    <source>
        <dbReference type="EMBL" id="MTJ05260.1"/>
    </source>
</evidence>
<sequence length="230" mass="24680">MWALRVCGALLVAALLVAPATSARAQDDQVVRSPVLAIDPDALFTRSQFGQAFEEQLIEDSRALEAENRRIEGELAAEEQALTEKRPQMSPEEFRDLADAFDTKVQRIRNEQQAKARKLSERGDAARRKFLNAAGPILQRIMQEAGAAVIVDKRTIFMSADIIDVTGLAVERVNEAIGRGEDLGGSGAGDAPDAPEGPGADETPSVPDTDGSVRLPPASDTQRAAPPENP</sequence>
<proteinExistence type="predicted"/>
<evidence type="ECO:0000256" key="2">
    <source>
        <dbReference type="SAM" id="MobiDB-lite"/>
    </source>
</evidence>
<feature type="compositionally biased region" description="Low complexity" evidence="2">
    <location>
        <begin position="189"/>
        <end position="202"/>
    </location>
</feature>
<dbReference type="InterPro" id="IPR005632">
    <property type="entry name" value="Chaperone_Skp"/>
</dbReference>
<name>A0A7C9LPS2_9RHOB</name>
<feature type="region of interest" description="Disordered" evidence="2">
    <location>
        <begin position="179"/>
        <end position="230"/>
    </location>
</feature>
<dbReference type="AlphaFoldDB" id="A0A7C9LPS2"/>
<accession>A0A7C9LPS2</accession>
<dbReference type="Gene3D" id="3.30.910.20">
    <property type="entry name" value="Skp domain"/>
    <property type="match status" value="1"/>
</dbReference>
<dbReference type="InterPro" id="IPR024930">
    <property type="entry name" value="Skp_dom_sf"/>
</dbReference>
<dbReference type="Proteomes" id="UP000483078">
    <property type="component" value="Unassembled WGS sequence"/>
</dbReference>
<reference evidence="4 5" key="1">
    <citation type="submission" date="2019-06" db="EMBL/GenBank/DDBJ databases">
        <title>Enrichment of Autotrophic Halophilic Microorganisms from Red Sea Brine Pool Using Microbial Electrosynthesis System.</title>
        <authorList>
            <person name="Alqahtani M.F."/>
            <person name="Bajracharya S."/>
            <person name="Katuri K.P."/>
            <person name="Ali M."/>
            <person name="Saikaly P.E."/>
        </authorList>
    </citation>
    <scope>NUCLEOTIDE SEQUENCE [LARGE SCALE GENOMIC DNA]</scope>
    <source>
        <strain evidence="4">MES6</strain>
    </source>
</reference>
<dbReference type="Pfam" id="PF03938">
    <property type="entry name" value="OmpH"/>
    <property type="match status" value="1"/>
</dbReference>
<dbReference type="SUPFAM" id="SSF111384">
    <property type="entry name" value="OmpH-like"/>
    <property type="match status" value="1"/>
</dbReference>
<feature type="chain" id="PRO_5028849282" evidence="3">
    <location>
        <begin position="26"/>
        <end position="230"/>
    </location>
</feature>
<gene>
    <name evidence="4" type="ORF">FH759_11295</name>
</gene>
<evidence type="ECO:0000256" key="3">
    <source>
        <dbReference type="SAM" id="SignalP"/>
    </source>
</evidence>
<evidence type="ECO:0000313" key="5">
    <source>
        <dbReference type="Proteomes" id="UP000483078"/>
    </source>
</evidence>
<dbReference type="EMBL" id="VENJ01000017">
    <property type="protein sequence ID" value="MTJ05260.1"/>
    <property type="molecule type" value="Genomic_DNA"/>
</dbReference>
<keyword evidence="1" id="KW-0175">Coiled coil</keyword>
<dbReference type="SMART" id="SM00935">
    <property type="entry name" value="OmpH"/>
    <property type="match status" value="1"/>
</dbReference>
<keyword evidence="3" id="KW-0732">Signal</keyword>
<feature type="signal peptide" evidence="3">
    <location>
        <begin position="1"/>
        <end position="25"/>
    </location>
</feature>